<evidence type="ECO:0008006" key="13">
    <source>
        <dbReference type="Google" id="ProtNLM"/>
    </source>
</evidence>
<dbReference type="GO" id="GO:0003677">
    <property type="term" value="F:DNA binding"/>
    <property type="evidence" value="ECO:0007669"/>
    <property type="project" value="UniProtKB-KW"/>
</dbReference>
<dbReference type="GO" id="GO:0000398">
    <property type="term" value="P:mRNA splicing, via spliceosome"/>
    <property type="evidence" value="ECO:0007669"/>
    <property type="project" value="InterPro"/>
</dbReference>
<dbReference type="SUPFAM" id="SSF46689">
    <property type="entry name" value="Homeodomain-like"/>
    <property type="match status" value="1"/>
</dbReference>
<feature type="region of interest" description="Disordered" evidence="8">
    <location>
        <begin position="109"/>
        <end position="159"/>
    </location>
</feature>
<evidence type="ECO:0000256" key="5">
    <source>
        <dbReference type="ARBA" id="ARBA00023125"/>
    </source>
</evidence>
<dbReference type="Proteomes" id="UP000244855">
    <property type="component" value="Unassembled WGS sequence"/>
</dbReference>
<dbReference type="CDD" id="cd11659">
    <property type="entry name" value="SANT_CDC5_II"/>
    <property type="match status" value="1"/>
</dbReference>
<dbReference type="InterPro" id="IPR001005">
    <property type="entry name" value="SANT/Myb"/>
</dbReference>
<dbReference type="InterPro" id="IPR021786">
    <property type="entry name" value="Cdc5p/Cef1_C"/>
</dbReference>
<feature type="region of interest" description="Disordered" evidence="8">
    <location>
        <begin position="244"/>
        <end position="305"/>
    </location>
</feature>
<feature type="domain" description="Myb-like" evidence="9">
    <location>
        <begin position="53"/>
        <end position="102"/>
    </location>
</feature>
<dbReference type="PROSITE" id="PS50090">
    <property type="entry name" value="MYB_LIKE"/>
    <property type="match status" value="2"/>
</dbReference>
<feature type="region of interest" description="Disordered" evidence="8">
    <location>
        <begin position="387"/>
        <end position="448"/>
    </location>
</feature>
<reference evidence="11 12" key="1">
    <citation type="journal article" date="2018" name="Sci. Rep.">
        <title>Comparative genomics provides insights into the lifestyle and reveals functional heterogeneity of dark septate endophytic fungi.</title>
        <authorList>
            <person name="Knapp D.G."/>
            <person name="Nemeth J.B."/>
            <person name="Barry K."/>
            <person name="Hainaut M."/>
            <person name="Henrissat B."/>
            <person name="Johnson J."/>
            <person name="Kuo A."/>
            <person name="Lim J.H.P."/>
            <person name="Lipzen A."/>
            <person name="Nolan M."/>
            <person name="Ohm R.A."/>
            <person name="Tamas L."/>
            <person name="Grigoriev I.V."/>
            <person name="Spatafora J.W."/>
            <person name="Nagy L.G."/>
            <person name="Kovacs G.M."/>
        </authorList>
    </citation>
    <scope>NUCLEOTIDE SEQUENCE [LARGE SCALE GENOMIC DNA]</scope>
    <source>
        <strain evidence="11 12">DSE2036</strain>
    </source>
</reference>
<evidence type="ECO:0000256" key="8">
    <source>
        <dbReference type="SAM" id="MobiDB-lite"/>
    </source>
</evidence>
<keyword evidence="3" id="KW-0747">Spliceosome</keyword>
<feature type="compositionally biased region" description="Basic and acidic residues" evidence="8">
    <location>
        <begin position="244"/>
        <end position="256"/>
    </location>
</feature>
<feature type="compositionally biased region" description="Polar residues" evidence="8">
    <location>
        <begin position="409"/>
        <end position="419"/>
    </location>
</feature>
<evidence type="ECO:0000256" key="6">
    <source>
        <dbReference type="ARBA" id="ARBA00023187"/>
    </source>
</evidence>
<evidence type="ECO:0000313" key="12">
    <source>
        <dbReference type="Proteomes" id="UP000244855"/>
    </source>
</evidence>
<proteinExistence type="inferred from homology"/>
<keyword evidence="7" id="KW-0539">Nucleus</keyword>
<dbReference type="Gene3D" id="1.10.10.60">
    <property type="entry name" value="Homeodomain-like"/>
    <property type="match status" value="2"/>
</dbReference>
<evidence type="ECO:0000259" key="9">
    <source>
        <dbReference type="PROSITE" id="PS50090"/>
    </source>
</evidence>
<dbReference type="InterPro" id="IPR009057">
    <property type="entry name" value="Homeodomain-like_sf"/>
</dbReference>
<evidence type="ECO:0000256" key="1">
    <source>
        <dbReference type="ARBA" id="ARBA00010506"/>
    </source>
</evidence>
<dbReference type="PANTHER" id="PTHR45885:SF1">
    <property type="entry name" value="CELL DIVISION CYCLE 5-LIKE PROTEIN"/>
    <property type="match status" value="1"/>
</dbReference>
<keyword evidence="4" id="KW-0677">Repeat</keyword>
<comment type="similarity">
    <text evidence="1">Belongs to the CEF1 family.</text>
</comment>
<dbReference type="EMBL" id="KZ805300">
    <property type="protein sequence ID" value="PVI08456.1"/>
    <property type="molecule type" value="Genomic_DNA"/>
</dbReference>
<name>A0A2V1EDN3_9PLEO</name>
<protein>
    <recommendedName>
        <fullName evidence="13">Pre-mRNA-splicing factor cef1</fullName>
    </recommendedName>
</protein>
<dbReference type="InterPro" id="IPR047240">
    <property type="entry name" value="SANT_CDC5L_II"/>
</dbReference>
<keyword evidence="2" id="KW-0507">mRNA processing</keyword>
<sequence length="781" mass="87573">MVVTKVGQWSNVEDEVLKAAISKYGLNQWARCASLLAKKTAKQCKARWNEWLDPSIKKTEWSREDDEKLLTMAKLLPTQWRTIAPIVGRTATQCLERYQKLLDEQEAKESGDLGLAGPDGGESAAPTAEEVRRLRPGEVDAYAESRPARPDAIDMDEEDKEMLSEARARLANVSGKKAKRKARERQLEESRRLALLQKRRELKAAGINIKITAKKGNHMDYNADVPLEKEVPAGFYDTMEELDRNERQREAFDPRKQQLANKRKAEQQEDQGDSKRKKNEKSGGLAASYAKAAQMQRIREAEQSSKRRALVLPAPQVGEAELEDIIKMGMAGERAITSGTADNAATQGLVGNYSSLVGSTPIRTPMAPKEEDVIANEVRNARLRTETQSALLGGDNPDLVEDNGPPTLPGSTPRNQIVTPNPLATPFRQANGGVGATPMRQGPGATPMRTPRDNFRLNQEGDMQLVAQTPRDLRLQENAKRQDMRSRLAALPKPKETSWEFELPEEQSDIIPVETSEEDAAERDRRNRLAKEVAERAEFARQTQVVQKALPRPSVIDIDALLKRAHDVSDPIQREVEVEMAVLIANDVQKFGGGKVSGTPQPVEKFSDEALNAARMQLALELSEKSERDKKTFHKEFGTAWTNLHESSTLPGLGGYEEDEVDEHQMMVEAFNNTQDKMIETAQQANQVEKKLATHHGGYMKRSALLKQKITDASVALEKAKISLDTSRTMQYSEQSGIGRRLEKLREEVLFVSKRERETQELYRTRRDELEGLRERVNGVH</sequence>
<dbReference type="GO" id="GO:0000974">
    <property type="term" value="C:Prp19 complex"/>
    <property type="evidence" value="ECO:0007669"/>
    <property type="project" value="InterPro"/>
</dbReference>
<dbReference type="Pfam" id="PF11831">
    <property type="entry name" value="Myb_Cef"/>
    <property type="match status" value="1"/>
</dbReference>
<evidence type="ECO:0000256" key="4">
    <source>
        <dbReference type="ARBA" id="ARBA00022737"/>
    </source>
</evidence>
<dbReference type="SMART" id="SM00717">
    <property type="entry name" value="SANT"/>
    <property type="match status" value="2"/>
</dbReference>
<dbReference type="OrthoDB" id="1410009at2759"/>
<dbReference type="PANTHER" id="PTHR45885">
    <property type="entry name" value="CELL DIVISION CYCLE 5-LIKE PROTEIN"/>
    <property type="match status" value="1"/>
</dbReference>
<feature type="domain" description="HTH myb-type" evidence="10">
    <location>
        <begin position="53"/>
        <end position="106"/>
    </location>
</feature>
<evidence type="ECO:0000256" key="7">
    <source>
        <dbReference type="ARBA" id="ARBA00023242"/>
    </source>
</evidence>
<evidence type="ECO:0000256" key="2">
    <source>
        <dbReference type="ARBA" id="ARBA00022664"/>
    </source>
</evidence>
<gene>
    <name evidence="11" type="ORF">DM02DRAFT_578525</name>
</gene>
<dbReference type="PROSITE" id="PS51294">
    <property type="entry name" value="HTH_MYB"/>
    <property type="match status" value="2"/>
</dbReference>
<keyword evidence="6" id="KW-0508">mRNA splicing</keyword>
<feature type="compositionally biased region" description="Basic and acidic residues" evidence="8">
    <location>
        <begin position="129"/>
        <end position="138"/>
    </location>
</feature>
<dbReference type="CDD" id="cd00167">
    <property type="entry name" value="SANT"/>
    <property type="match status" value="1"/>
</dbReference>
<accession>A0A2V1EDN3</accession>
<dbReference type="GO" id="GO:0005681">
    <property type="term" value="C:spliceosomal complex"/>
    <property type="evidence" value="ECO:0007669"/>
    <property type="project" value="UniProtKB-KW"/>
</dbReference>
<feature type="domain" description="HTH myb-type" evidence="10">
    <location>
        <begin position="1"/>
        <end position="52"/>
    </location>
</feature>
<dbReference type="AlphaFoldDB" id="A0A2V1EDN3"/>
<keyword evidence="5" id="KW-0238">DNA-binding</keyword>
<keyword evidence="12" id="KW-1185">Reference proteome</keyword>
<feature type="domain" description="Myb-like" evidence="9">
    <location>
        <begin position="7"/>
        <end position="52"/>
    </location>
</feature>
<evidence type="ECO:0000259" key="10">
    <source>
        <dbReference type="PROSITE" id="PS51294"/>
    </source>
</evidence>
<dbReference type="InterPro" id="IPR017930">
    <property type="entry name" value="Myb_dom"/>
</dbReference>
<organism evidence="11 12">
    <name type="scientific">Periconia macrospinosa</name>
    <dbReference type="NCBI Taxonomy" id="97972"/>
    <lineage>
        <taxon>Eukaryota</taxon>
        <taxon>Fungi</taxon>
        <taxon>Dikarya</taxon>
        <taxon>Ascomycota</taxon>
        <taxon>Pezizomycotina</taxon>
        <taxon>Dothideomycetes</taxon>
        <taxon>Pleosporomycetidae</taxon>
        <taxon>Pleosporales</taxon>
        <taxon>Massarineae</taxon>
        <taxon>Periconiaceae</taxon>
        <taxon>Periconia</taxon>
    </lineage>
</organism>
<evidence type="ECO:0000256" key="3">
    <source>
        <dbReference type="ARBA" id="ARBA00022728"/>
    </source>
</evidence>
<dbReference type="STRING" id="97972.A0A2V1EDN3"/>
<dbReference type="Pfam" id="PF13921">
    <property type="entry name" value="Myb_DNA-bind_6"/>
    <property type="match status" value="1"/>
</dbReference>
<dbReference type="InterPro" id="IPR047242">
    <property type="entry name" value="CDC5L/Cef1"/>
</dbReference>
<evidence type="ECO:0000313" key="11">
    <source>
        <dbReference type="EMBL" id="PVI08456.1"/>
    </source>
</evidence>